<dbReference type="OrthoDB" id="5358884at2759"/>
<evidence type="ECO:0000256" key="2">
    <source>
        <dbReference type="SAM" id="Phobius"/>
    </source>
</evidence>
<protein>
    <recommendedName>
        <fullName evidence="5">Apple domain-containing protein</fullName>
    </recommendedName>
</protein>
<evidence type="ECO:0000313" key="3">
    <source>
        <dbReference type="EMBL" id="ROV94367.1"/>
    </source>
</evidence>
<name>A0A423VTR7_9PEZI</name>
<keyword evidence="4" id="KW-1185">Reference proteome</keyword>
<dbReference type="EMBL" id="LKEB01000076">
    <property type="protein sequence ID" value="ROV94367.1"/>
    <property type="molecule type" value="Genomic_DNA"/>
</dbReference>
<dbReference type="InParanoid" id="A0A423VTR7"/>
<gene>
    <name evidence="3" type="ORF">VPNG_09396</name>
</gene>
<sequence length="288" mass="30027">MDRKQGQQHDAPELVNENYPEAVPPHQQHLYDQYQYHYQHPPQNVPIVSPEDAAKHSTAYSSSQDTAGSPYQLHSTPVAAGAVPTPRVAGKRKGTLFGCPVLEVILCAIIALLSAAVIGLAAGTGVEANRANTAEARVAQLRSSLASATATTSTTSSSTATSTSYSDLDENCSSNPDGVTGKTYDAFSLLGNYTFTIKCNKDAPGDPLMVLFSSDIDTCMDACASYDTYGTASNSTCGAVSFIPLWTTKADALKGGAPGNCYLKPAQAGAPQDPDIGTECHAGVLTAS</sequence>
<evidence type="ECO:0000313" key="4">
    <source>
        <dbReference type="Proteomes" id="UP000285146"/>
    </source>
</evidence>
<dbReference type="AlphaFoldDB" id="A0A423VTR7"/>
<feature type="compositionally biased region" description="Basic and acidic residues" evidence="1">
    <location>
        <begin position="1"/>
        <end position="12"/>
    </location>
</feature>
<reference evidence="3 4" key="1">
    <citation type="submission" date="2015-09" db="EMBL/GenBank/DDBJ databases">
        <title>Host preference determinants of Valsa canker pathogens revealed by comparative genomics.</title>
        <authorList>
            <person name="Yin Z."/>
            <person name="Huang L."/>
        </authorList>
    </citation>
    <scope>NUCLEOTIDE SEQUENCE [LARGE SCALE GENOMIC DNA]</scope>
    <source>
        <strain evidence="3 4">SXYLt</strain>
    </source>
</reference>
<feature type="region of interest" description="Disordered" evidence="1">
    <location>
        <begin position="1"/>
        <end position="26"/>
    </location>
</feature>
<comment type="caution">
    <text evidence="3">The sequence shown here is derived from an EMBL/GenBank/DDBJ whole genome shotgun (WGS) entry which is preliminary data.</text>
</comment>
<dbReference type="Proteomes" id="UP000285146">
    <property type="component" value="Unassembled WGS sequence"/>
</dbReference>
<organism evidence="3 4">
    <name type="scientific">Cytospora leucostoma</name>
    <dbReference type="NCBI Taxonomy" id="1230097"/>
    <lineage>
        <taxon>Eukaryota</taxon>
        <taxon>Fungi</taxon>
        <taxon>Dikarya</taxon>
        <taxon>Ascomycota</taxon>
        <taxon>Pezizomycotina</taxon>
        <taxon>Sordariomycetes</taxon>
        <taxon>Sordariomycetidae</taxon>
        <taxon>Diaporthales</taxon>
        <taxon>Cytosporaceae</taxon>
        <taxon>Cytospora</taxon>
    </lineage>
</organism>
<keyword evidence="2" id="KW-1133">Transmembrane helix</keyword>
<evidence type="ECO:0000256" key="1">
    <source>
        <dbReference type="SAM" id="MobiDB-lite"/>
    </source>
</evidence>
<evidence type="ECO:0008006" key="5">
    <source>
        <dbReference type="Google" id="ProtNLM"/>
    </source>
</evidence>
<keyword evidence="2" id="KW-0472">Membrane</keyword>
<keyword evidence="2" id="KW-0812">Transmembrane</keyword>
<proteinExistence type="predicted"/>
<accession>A0A423VTR7</accession>
<feature type="transmembrane region" description="Helical" evidence="2">
    <location>
        <begin position="101"/>
        <end position="122"/>
    </location>
</feature>